<dbReference type="InterPro" id="IPR000792">
    <property type="entry name" value="Tscrpt_reg_LuxR_C"/>
</dbReference>
<dbReference type="Gene3D" id="1.10.10.10">
    <property type="entry name" value="Winged helix-like DNA-binding domain superfamily/Winged helix DNA-binding domain"/>
    <property type="match status" value="1"/>
</dbReference>
<dbReference type="CDD" id="cd06170">
    <property type="entry name" value="LuxR_C_like"/>
    <property type="match status" value="1"/>
</dbReference>
<dbReference type="Pfam" id="PF00196">
    <property type="entry name" value="GerE"/>
    <property type="match status" value="1"/>
</dbReference>
<name>A0ABW0GPF3_9MICO</name>
<dbReference type="EMBL" id="JBHSLD010000013">
    <property type="protein sequence ID" value="MFC5381867.1"/>
    <property type="molecule type" value="Genomic_DNA"/>
</dbReference>
<dbReference type="PANTHER" id="PTHR16305">
    <property type="entry name" value="TESTICULAR SOLUBLE ADENYLYL CYCLASE"/>
    <property type="match status" value="1"/>
</dbReference>
<dbReference type="PROSITE" id="PS00622">
    <property type="entry name" value="HTH_LUXR_1"/>
    <property type="match status" value="1"/>
</dbReference>
<dbReference type="InterPro" id="IPR016032">
    <property type="entry name" value="Sig_transdc_resp-reg_C-effctor"/>
</dbReference>
<evidence type="ECO:0000313" key="5">
    <source>
        <dbReference type="Proteomes" id="UP001596122"/>
    </source>
</evidence>
<dbReference type="InterPro" id="IPR027417">
    <property type="entry name" value="P-loop_NTPase"/>
</dbReference>
<dbReference type="RefSeq" id="WP_340271079.1">
    <property type="nucleotide sequence ID" value="NZ_JBBEOG010000009.1"/>
</dbReference>
<keyword evidence="5" id="KW-1185">Reference proteome</keyword>
<dbReference type="InterPro" id="IPR036388">
    <property type="entry name" value="WH-like_DNA-bd_sf"/>
</dbReference>
<dbReference type="SMART" id="SM00421">
    <property type="entry name" value="HTH_LUXR"/>
    <property type="match status" value="1"/>
</dbReference>
<evidence type="ECO:0000256" key="1">
    <source>
        <dbReference type="ARBA" id="ARBA00022741"/>
    </source>
</evidence>
<evidence type="ECO:0000259" key="3">
    <source>
        <dbReference type="PROSITE" id="PS50043"/>
    </source>
</evidence>
<dbReference type="SUPFAM" id="SSF52540">
    <property type="entry name" value="P-loop containing nucleoside triphosphate hydrolases"/>
    <property type="match status" value="1"/>
</dbReference>
<dbReference type="InterPro" id="IPR011990">
    <property type="entry name" value="TPR-like_helical_dom_sf"/>
</dbReference>
<dbReference type="SUPFAM" id="SSF48452">
    <property type="entry name" value="TPR-like"/>
    <property type="match status" value="1"/>
</dbReference>
<dbReference type="SUPFAM" id="SSF46894">
    <property type="entry name" value="C-terminal effector domain of the bipartite response regulators"/>
    <property type="match status" value="1"/>
</dbReference>
<comment type="caution">
    <text evidence="4">The sequence shown here is derived from an EMBL/GenBank/DDBJ whole genome shotgun (WGS) entry which is preliminary data.</text>
</comment>
<accession>A0ABW0GPF3</accession>
<keyword evidence="1" id="KW-0547">Nucleotide-binding</keyword>
<dbReference type="PANTHER" id="PTHR16305:SF35">
    <property type="entry name" value="TRANSCRIPTIONAL ACTIVATOR DOMAIN"/>
    <property type="match status" value="1"/>
</dbReference>
<gene>
    <name evidence="4" type="ORF">ACFPJ6_13860</name>
</gene>
<evidence type="ECO:0000313" key="4">
    <source>
        <dbReference type="EMBL" id="MFC5381867.1"/>
    </source>
</evidence>
<proteinExistence type="predicted"/>
<dbReference type="InterPro" id="IPR041664">
    <property type="entry name" value="AAA_16"/>
</dbReference>
<keyword evidence="2" id="KW-0067">ATP-binding</keyword>
<dbReference type="Gene3D" id="1.25.40.10">
    <property type="entry name" value="Tetratricopeptide repeat domain"/>
    <property type="match status" value="1"/>
</dbReference>
<dbReference type="PROSITE" id="PS50043">
    <property type="entry name" value="HTH_LUXR_2"/>
    <property type="match status" value="1"/>
</dbReference>
<protein>
    <submittedName>
        <fullName evidence="4">AAA family ATPase</fullName>
    </submittedName>
</protein>
<organism evidence="4 5">
    <name type="scientific">Aquipuribacter nitratireducens</name>
    <dbReference type="NCBI Taxonomy" id="650104"/>
    <lineage>
        <taxon>Bacteria</taxon>
        <taxon>Bacillati</taxon>
        <taxon>Actinomycetota</taxon>
        <taxon>Actinomycetes</taxon>
        <taxon>Micrococcales</taxon>
        <taxon>Intrasporangiaceae</taxon>
        <taxon>Aquipuribacter</taxon>
    </lineage>
</organism>
<dbReference type="Pfam" id="PF13191">
    <property type="entry name" value="AAA_16"/>
    <property type="match status" value="1"/>
</dbReference>
<reference evidence="5" key="1">
    <citation type="journal article" date="2019" name="Int. J. Syst. Evol. Microbiol.">
        <title>The Global Catalogue of Microorganisms (GCM) 10K type strain sequencing project: providing services to taxonomists for standard genome sequencing and annotation.</title>
        <authorList>
            <consortium name="The Broad Institute Genomics Platform"/>
            <consortium name="The Broad Institute Genome Sequencing Center for Infectious Disease"/>
            <person name="Wu L."/>
            <person name="Ma J."/>
        </authorList>
    </citation>
    <scope>NUCLEOTIDE SEQUENCE [LARGE SCALE GENOMIC DNA]</scope>
    <source>
        <strain evidence="5">CCUG 43114</strain>
    </source>
</reference>
<evidence type="ECO:0000256" key="2">
    <source>
        <dbReference type="ARBA" id="ARBA00022840"/>
    </source>
</evidence>
<sequence length="925" mass="96880">MGERPLRVVGREEQLAVVADVVDAARSGRAGLVRVTGQPGVGKSTFLRLVEDGAPDLRSLRVRGLPSEQVVAHAALHGLLRPVSALLARVPESQRAALAAALGWGPPAASDAFLVGAATLTLLGAAAEEQPVLLLVDDAQWLDDESAAAVRFAAERALEDRLAVVMAGRPGWDDQWRGVGGATLRLEGLSVEQAAAALPADTAPGVVERLVAAGGGNPLALHDVVASLSDEQRQGLSPLPDPLPIGADLAAGYGAAFDRLPAGPRLAAVLLALAEGDVPAVVRCLDAFRLDADAVLAACEDADVLTGGPQWAFRHPLVREAVLARAGASERRTAHAALAEAVDVAAAGGAVRRAWHLGRATVLPSEPVAAALADAAEELGRRRGHASAAATWEQAAALTPDPAVAARRTAAAVEAAFAAGDSAAVARLAGKALGGAADEATAGRVLLTLGTLEELHGSVPRAADLLDRAAERARGRDRAWALTALALVRFRLDDLDAPRRCAARLAECADGDDPVEGHLLRFLRGFAAALAGDVVESHGLLSRVLAERNEPALADDPRHFGVVGYTASLLGMVPEVLPEAERRIADARRRGAAGVLVPMLALTAAAHAQTGDHRRAYAYAGEAVELATRLGFAPGVHVAVEMLAWQAASRGLHDAARDALTRARELSDRAGTSAVAANQALVAAYCALCRDEPGEAVALLEARLEVDGGVGPLGEPLGVAPMLVEAYLVLGRTREARDLALRLDAATPHPRTPAREADVARTLAQFDIATGADPCAHLDAAEDGWLRAQAPFEVARTRLLRGQWLRRQGRRREARIPLERAVHRLGALDLTLWLRRAERELAATGATRERRDGGTREPLTAQETQVALHVATGLTNREVAAAMFLSVKTVEYHLGNVFRKRGYRTRAELAGRFEADGTLDAGLGP</sequence>
<dbReference type="Proteomes" id="UP001596122">
    <property type="component" value="Unassembled WGS sequence"/>
</dbReference>
<feature type="domain" description="HTH luxR-type" evidence="3">
    <location>
        <begin position="852"/>
        <end position="917"/>
    </location>
</feature>
<dbReference type="PRINTS" id="PR00038">
    <property type="entry name" value="HTHLUXR"/>
</dbReference>